<accession>A0AA39LS65</accession>
<name>A0AA39LS65_9BILA</name>
<organism evidence="4 5">
    <name type="scientific">Steinernema hermaphroditum</name>
    <dbReference type="NCBI Taxonomy" id="289476"/>
    <lineage>
        <taxon>Eukaryota</taxon>
        <taxon>Metazoa</taxon>
        <taxon>Ecdysozoa</taxon>
        <taxon>Nematoda</taxon>
        <taxon>Chromadorea</taxon>
        <taxon>Rhabditida</taxon>
        <taxon>Tylenchina</taxon>
        <taxon>Panagrolaimomorpha</taxon>
        <taxon>Strongyloidoidea</taxon>
        <taxon>Steinernematidae</taxon>
        <taxon>Steinernema</taxon>
    </lineage>
</organism>
<dbReference type="InterPro" id="IPR053123">
    <property type="entry name" value="CPG4-like"/>
</dbReference>
<dbReference type="AlphaFoldDB" id="A0AA39LS65"/>
<evidence type="ECO:0000259" key="3">
    <source>
        <dbReference type="Pfam" id="PF15481"/>
    </source>
</evidence>
<reference evidence="4" key="1">
    <citation type="submission" date="2023-06" db="EMBL/GenBank/DDBJ databases">
        <title>Genomic analysis of the entomopathogenic nematode Steinernema hermaphroditum.</title>
        <authorList>
            <person name="Schwarz E.M."/>
            <person name="Heppert J.K."/>
            <person name="Baniya A."/>
            <person name="Schwartz H.T."/>
            <person name="Tan C.-H."/>
            <person name="Antoshechkin I."/>
            <person name="Sternberg P.W."/>
            <person name="Goodrich-Blair H."/>
            <person name="Dillman A.R."/>
        </authorList>
    </citation>
    <scope>NUCLEOTIDE SEQUENCE</scope>
    <source>
        <strain evidence="4">PS9179</strain>
        <tissue evidence="4">Whole animal</tissue>
    </source>
</reference>
<feature type="region of interest" description="Disordered" evidence="2">
    <location>
        <begin position="160"/>
        <end position="180"/>
    </location>
</feature>
<gene>
    <name evidence="4" type="ORF">QR680_019179</name>
</gene>
<proteinExistence type="predicted"/>
<keyword evidence="1" id="KW-0175">Coiled coil</keyword>
<dbReference type="Proteomes" id="UP001175271">
    <property type="component" value="Unassembled WGS sequence"/>
</dbReference>
<dbReference type="EMBL" id="JAUCMV010000004">
    <property type="protein sequence ID" value="KAK0407405.1"/>
    <property type="molecule type" value="Genomic_DNA"/>
</dbReference>
<feature type="domain" description="Chondroitin proteoglycan 4" evidence="3">
    <location>
        <begin position="228"/>
        <end position="325"/>
    </location>
</feature>
<sequence>MDLSFDDVLKQRDILQTKVAECEGVIEKKSIVIATLHEDLRRNKLNYEDETLKQRGAMQCKMSECEELITKKEQEMAALREQIAGQNANFDEFQKEFEEILRQRDDLHYKMFKLAEERNTLCAQKEDLENKLMNLEKVVAQCTDLQCKLSERDEERKKLYAHKEAGSGNEEHKASEGQRRTEAMGMLFSPVGAFAAICILPTLSYTYGGPPVLPVLAPNFGPAKPPDHCNTHCLTNMTDVAMMWWQSNETNTKNGERYNKVCEGYEETKQCVESIKDCPTYDFYTTVNSGIKYMCEEQRVAFDYLKSCMDEHLMNVYQICDSECRPVALLHGLVWKQVLQDVFPVMRNLDRKLNRVGINEGCKTSKCLLMCMKTKYNALCNGTLGSLIVKTVMRPFSDMYDSTDGATLWLKYLLPDGCSYLYDKAQMTEFMIPTADEQLIKAEYQKLTVDQNAKLVRLGVPENDDYRKDIMWRLLPKLPRKIE</sequence>
<comment type="caution">
    <text evidence="4">The sequence shown here is derived from an EMBL/GenBank/DDBJ whole genome shotgun (WGS) entry which is preliminary data.</text>
</comment>
<dbReference type="PANTHER" id="PTHR37442">
    <property type="entry name" value="F18A1.7 PROTEIN-RELATED"/>
    <property type="match status" value="1"/>
</dbReference>
<feature type="coiled-coil region" evidence="1">
    <location>
        <begin position="62"/>
        <end position="145"/>
    </location>
</feature>
<dbReference type="Pfam" id="PF15481">
    <property type="entry name" value="CPG4"/>
    <property type="match status" value="1"/>
</dbReference>
<dbReference type="PANTHER" id="PTHR37442:SF2">
    <property type="entry name" value="CHONDROITIN PROTEOGLYCAN 4"/>
    <property type="match status" value="1"/>
</dbReference>
<evidence type="ECO:0000256" key="1">
    <source>
        <dbReference type="SAM" id="Coils"/>
    </source>
</evidence>
<protein>
    <recommendedName>
        <fullName evidence="3">Chondroitin proteoglycan 4 domain-containing protein</fullName>
    </recommendedName>
</protein>
<keyword evidence="5" id="KW-1185">Reference proteome</keyword>
<evidence type="ECO:0000256" key="2">
    <source>
        <dbReference type="SAM" id="MobiDB-lite"/>
    </source>
</evidence>
<dbReference type="InterPro" id="IPR029153">
    <property type="entry name" value="CPG4"/>
</dbReference>
<evidence type="ECO:0000313" key="5">
    <source>
        <dbReference type="Proteomes" id="UP001175271"/>
    </source>
</evidence>
<evidence type="ECO:0000313" key="4">
    <source>
        <dbReference type="EMBL" id="KAK0407405.1"/>
    </source>
</evidence>